<evidence type="ECO:0000256" key="7">
    <source>
        <dbReference type="ARBA" id="ARBA00022833"/>
    </source>
</evidence>
<feature type="transmembrane region" description="Helical" evidence="9">
    <location>
        <begin position="471"/>
        <end position="499"/>
    </location>
</feature>
<dbReference type="PROSITE" id="PS00375">
    <property type="entry name" value="UDPGT"/>
    <property type="match status" value="1"/>
</dbReference>
<dbReference type="GO" id="GO:0015020">
    <property type="term" value="F:glucuronosyltransferase activity"/>
    <property type="evidence" value="ECO:0007669"/>
    <property type="project" value="UniProtKB-EC"/>
</dbReference>
<comment type="caution">
    <text evidence="10">The sequence shown here is derived from an EMBL/GenBank/DDBJ whole genome shotgun (WGS) entry which is preliminary data.</text>
</comment>
<keyword evidence="11" id="KW-1185">Reference proteome</keyword>
<keyword evidence="4 8" id="KW-0328">Glycosyltransferase</keyword>
<keyword evidence="7" id="KW-0862">Zinc</keyword>
<comment type="cofactor">
    <cofactor evidence="1">
        <name>Zn(2+)</name>
        <dbReference type="ChEBI" id="CHEBI:29105"/>
    </cofactor>
</comment>
<evidence type="ECO:0000256" key="8">
    <source>
        <dbReference type="RuleBase" id="RU003718"/>
    </source>
</evidence>
<dbReference type="InterPro" id="IPR002213">
    <property type="entry name" value="UDP_glucos_trans"/>
</dbReference>
<keyword evidence="9" id="KW-0812">Transmembrane</keyword>
<dbReference type="Gene3D" id="3.40.50.2000">
    <property type="entry name" value="Glycogen Phosphorylase B"/>
    <property type="match status" value="1"/>
</dbReference>
<comment type="catalytic activity">
    <reaction evidence="9">
        <text>glucuronate acceptor + UDP-alpha-D-glucuronate = acceptor beta-D-glucuronoside + UDP + H(+)</text>
        <dbReference type="Rhea" id="RHEA:21032"/>
        <dbReference type="ChEBI" id="CHEBI:15378"/>
        <dbReference type="ChEBI" id="CHEBI:58052"/>
        <dbReference type="ChEBI" id="CHEBI:58223"/>
        <dbReference type="ChEBI" id="CHEBI:132367"/>
        <dbReference type="ChEBI" id="CHEBI:132368"/>
        <dbReference type="EC" id="2.4.1.17"/>
    </reaction>
</comment>
<organism evidence="10 11">
    <name type="scientific">Cardiocondyla obscurior</name>
    <dbReference type="NCBI Taxonomy" id="286306"/>
    <lineage>
        <taxon>Eukaryota</taxon>
        <taxon>Metazoa</taxon>
        <taxon>Ecdysozoa</taxon>
        <taxon>Arthropoda</taxon>
        <taxon>Hexapoda</taxon>
        <taxon>Insecta</taxon>
        <taxon>Pterygota</taxon>
        <taxon>Neoptera</taxon>
        <taxon>Endopterygota</taxon>
        <taxon>Hymenoptera</taxon>
        <taxon>Apocrita</taxon>
        <taxon>Aculeata</taxon>
        <taxon>Formicoidea</taxon>
        <taxon>Formicidae</taxon>
        <taxon>Myrmicinae</taxon>
        <taxon>Cardiocondyla</taxon>
    </lineage>
</organism>
<dbReference type="InterPro" id="IPR050271">
    <property type="entry name" value="UDP-glycosyltransferase"/>
</dbReference>
<gene>
    <name evidence="10" type="ORF">PUN28_008345</name>
</gene>
<evidence type="ECO:0000256" key="6">
    <source>
        <dbReference type="ARBA" id="ARBA00022723"/>
    </source>
</evidence>
<dbReference type="PANTHER" id="PTHR48043:SF145">
    <property type="entry name" value="FI06409P-RELATED"/>
    <property type="match status" value="1"/>
</dbReference>
<dbReference type="Proteomes" id="UP001430953">
    <property type="component" value="Unassembled WGS sequence"/>
</dbReference>
<evidence type="ECO:0000313" key="11">
    <source>
        <dbReference type="Proteomes" id="UP001430953"/>
    </source>
</evidence>
<evidence type="ECO:0000256" key="2">
    <source>
        <dbReference type="ARBA" id="ARBA00005988"/>
    </source>
</evidence>
<dbReference type="AlphaFoldDB" id="A0AAW2FX91"/>
<dbReference type="FunFam" id="3.40.50.2000:FF:000021">
    <property type="entry name" value="UDP-glucuronosyltransferase"/>
    <property type="match status" value="1"/>
</dbReference>
<evidence type="ECO:0000256" key="1">
    <source>
        <dbReference type="ARBA" id="ARBA00001947"/>
    </source>
</evidence>
<evidence type="ECO:0000256" key="4">
    <source>
        <dbReference type="ARBA" id="ARBA00022676"/>
    </source>
</evidence>
<evidence type="ECO:0000256" key="9">
    <source>
        <dbReference type="RuleBase" id="RU362059"/>
    </source>
</evidence>
<dbReference type="InterPro" id="IPR035595">
    <property type="entry name" value="UDP_glycos_trans_CS"/>
</dbReference>
<name>A0AAW2FX91_9HYME</name>
<comment type="subcellular location">
    <subcellularLocation>
        <location evidence="9">Membrane</location>
        <topology evidence="9">Single-pass membrane protein</topology>
    </subcellularLocation>
</comment>
<keyword evidence="9" id="KW-0472">Membrane</keyword>
<dbReference type="InterPro" id="IPR057247">
    <property type="entry name" value="CARBOXYPEPT_ZN_2"/>
</dbReference>
<dbReference type="SUPFAM" id="SSF53756">
    <property type="entry name" value="UDP-Glycosyltransferase/glycogen phosphorylase"/>
    <property type="match status" value="1"/>
</dbReference>
<dbReference type="Pfam" id="PF00201">
    <property type="entry name" value="UDPGT"/>
    <property type="match status" value="1"/>
</dbReference>
<comment type="similarity">
    <text evidence="3 8">Belongs to the UDP-glycosyltransferase family.</text>
</comment>
<reference evidence="10 11" key="1">
    <citation type="submission" date="2023-03" db="EMBL/GenBank/DDBJ databases">
        <title>High recombination rates correlate with genetic variation in Cardiocondyla obscurior ants.</title>
        <authorList>
            <person name="Errbii M."/>
        </authorList>
    </citation>
    <scope>NUCLEOTIDE SEQUENCE [LARGE SCALE GENOMIC DNA]</scope>
    <source>
        <strain evidence="10">Alpha-2009</strain>
        <tissue evidence="10">Whole body</tissue>
    </source>
</reference>
<keyword evidence="5 8" id="KW-0808">Transferase</keyword>
<sequence>MRVLQIIFFWSFYLLVCHGYRLLGVFPFHATSHFVMFEKLMKGLAKKGHQVDVVTKFPLKKSYPNYTDIVTLPISNSLVNNVTFEYLQHMLTVNPTYVIATTLGNDICKYLGNPAIKELARPKNPPYDAVLIEVFGAHCFGIIAHILKVPLIGVSTTALYPWLPPLISQPENLAFVPNNLLSSISPMNFWQRLYNSVHTFYSKWYFDYLTTWEQDEIIREHFGPDMPSVREFERKLSLILINSHTALNGIQPRTPAAVDVGGLHVQDEDQTLQPELEKWMNDSKDGFVYFTLGSMVLIETFPSEFLRILYASLGKIAPIRVLMKIPNPEKLPLGLPVNFYISPWMPQIKILKHPNIRAFITHGGLMGTQEAITYGVPMIGIPLFGDQFPNIDRYVARNIALRLDVYMITEEKMDDALNTILWNPLYRETARNLSRKFLDQPLNAIDTAVFWIEYVVKYGENCLRSPAMDLAWWQLSLVDVIGFLLFCVIIIIATILYIVRFILKKINGNYNSLSNSKKTN</sequence>
<dbReference type="GO" id="GO:0046872">
    <property type="term" value="F:metal ion binding"/>
    <property type="evidence" value="ECO:0007669"/>
    <property type="project" value="UniProtKB-KW"/>
</dbReference>
<evidence type="ECO:0000313" key="10">
    <source>
        <dbReference type="EMBL" id="KAL0120591.1"/>
    </source>
</evidence>
<evidence type="ECO:0000256" key="5">
    <source>
        <dbReference type="ARBA" id="ARBA00022679"/>
    </source>
</evidence>
<dbReference type="EC" id="2.4.1.17" evidence="9"/>
<dbReference type="GO" id="GO:0016020">
    <property type="term" value="C:membrane"/>
    <property type="evidence" value="ECO:0007669"/>
    <property type="project" value="UniProtKB-SubCell"/>
</dbReference>
<comment type="similarity">
    <text evidence="2">Belongs to the peptidase M14 family.</text>
</comment>
<keyword evidence="9" id="KW-1133">Transmembrane helix</keyword>
<dbReference type="PROSITE" id="PS00133">
    <property type="entry name" value="CARBOXYPEPT_ZN_2"/>
    <property type="match status" value="1"/>
</dbReference>
<dbReference type="PANTHER" id="PTHR48043">
    <property type="entry name" value="EG:EG0003.4 PROTEIN-RELATED"/>
    <property type="match status" value="1"/>
</dbReference>
<proteinExistence type="inferred from homology"/>
<dbReference type="EMBL" id="JADYXP020000007">
    <property type="protein sequence ID" value="KAL0120591.1"/>
    <property type="molecule type" value="Genomic_DNA"/>
</dbReference>
<keyword evidence="6" id="KW-0479">Metal-binding</keyword>
<dbReference type="CDD" id="cd03784">
    <property type="entry name" value="GT1_Gtf-like"/>
    <property type="match status" value="1"/>
</dbReference>
<accession>A0AAW2FX91</accession>
<evidence type="ECO:0000256" key="3">
    <source>
        <dbReference type="ARBA" id="ARBA00009995"/>
    </source>
</evidence>
<protein>
    <recommendedName>
        <fullName evidence="9">UDP-glucuronosyltransferase</fullName>
        <ecNumber evidence="9">2.4.1.17</ecNumber>
    </recommendedName>
</protein>